<dbReference type="EMBL" id="VUMO01000008">
    <property type="protein sequence ID" value="MSS20101.1"/>
    <property type="molecule type" value="Genomic_DNA"/>
</dbReference>
<comment type="caution">
    <text evidence="2">The sequence shown here is derived from an EMBL/GenBank/DDBJ whole genome shotgun (WGS) entry which is preliminary data.</text>
</comment>
<name>A0A7X2NGB4_9FIRM</name>
<dbReference type="Proteomes" id="UP000461754">
    <property type="component" value="Unassembled WGS sequence"/>
</dbReference>
<proteinExistence type="predicted"/>
<sequence>MEEKIIEMLKENDDSIDYASETHLIDDGLLDSFGVIALVADLEDAFDVEIGTADLIPAHFNSVKAIAELIQKRL</sequence>
<organism evidence="2 3">
    <name type="scientific">Pseudoramibacter porci</name>
    <dbReference type="NCBI Taxonomy" id="2606631"/>
    <lineage>
        <taxon>Bacteria</taxon>
        <taxon>Bacillati</taxon>
        <taxon>Bacillota</taxon>
        <taxon>Clostridia</taxon>
        <taxon>Eubacteriales</taxon>
        <taxon>Eubacteriaceae</taxon>
        <taxon>Pseudoramibacter</taxon>
    </lineage>
</organism>
<evidence type="ECO:0000313" key="3">
    <source>
        <dbReference type="Proteomes" id="UP000461754"/>
    </source>
</evidence>
<protein>
    <submittedName>
        <fullName evidence="2">Acyl carrier protein</fullName>
    </submittedName>
</protein>
<dbReference type="SUPFAM" id="SSF47336">
    <property type="entry name" value="ACP-like"/>
    <property type="match status" value="1"/>
</dbReference>
<reference evidence="2 3" key="1">
    <citation type="submission" date="2019-08" db="EMBL/GenBank/DDBJ databases">
        <title>In-depth cultivation of the pig gut microbiome towards novel bacterial diversity and tailored functional studies.</title>
        <authorList>
            <person name="Wylensek D."/>
            <person name="Hitch T.C.A."/>
            <person name="Clavel T."/>
        </authorList>
    </citation>
    <scope>NUCLEOTIDE SEQUENCE [LARGE SCALE GENOMIC DNA]</scope>
    <source>
        <strain evidence="2 3">RF-744-FAT-4</strain>
    </source>
</reference>
<dbReference type="InterPro" id="IPR009081">
    <property type="entry name" value="PP-bd_ACP"/>
</dbReference>
<accession>A0A7X2NGB4</accession>
<dbReference type="Gene3D" id="1.10.1200.10">
    <property type="entry name" value="ACP-like"/>
    <property type="match status" value="1"/>
</dbReference>
<dbReference type="AlphaFoldDB" id="A0A7X2NGB4"/>
<feature type="domain" description="Carrier" evidence="1">
    <location>
        <begin position="1"/>
        <end position="74"/>
    </location>
</feature>
<keyword evidence="3" id="KW-1185">Reference proteome</keyword>
<dbReference type="InterPro" id="IPR036736">
    <property type="entry name" value="ACP-like_sf"/>
</dbReference>
<gene>
    <name evidence="2" type="ORF">FYJ52_06785</name>
</gene>
<dbReference type="Pfam" id="PF00550">
    <property type="entry name" value="PP-binding"/>
    <property type="match status" value="1"/>
</dbReference>
<dbReference type="PROSITE" id="PS50075">
    <property type="entry name" value="CARRIER"/>
    <property type="match status" value="1"/>
</dbReference>
<evidence type="ECO:0000259" key="1">
    <source>
        <dbReference type="PROSITE" id="PS50075"/>
    </source>
</evidence>
<evidence type="ECO:0000313" key="2">
    <source>
        <dbReference type="EMBL" id="MSS20101.1"/>
    </source>
</evidence>